<dbReference type="InterPro" id="IPR005471">
    <property type="entry name" value="Tscrpt_reg_IclR_N"/>
</dbReference>
<evidence type="ECO:0000259" key="1">
    <source>
        <dbReference type="PROSITE" id="PS51077"/>
    </source>
</evidence>
<dbReference type="PROSITE" id="PS51077">
    <property type="entry name" value="HTH_ICLR"/>
    <property type="match status" value="1"/>
</dbReference>
<reference evidence="2" key="1">
    <citation type="submission" date="2021-08" db="EMBL/GenBank/DDBJ databases">
        <title>Whole genome sequencing of non-tuberculosis mycobacteria type-strains.</title>
        <authorList>
            <person name="Igarashi Y."/>
            <person name="Osugi A."/>
            <person name="Mitarai S."/>
        </authorList>
    </citation>
    <scope>NUCLEOTIDE SEQUENCE</scope>
    <source>
        <strain evidence="2">JCM 30995</strain>
    </source>
</reference>
<sequence length="248" mass="26664">MVLLSPADRAHHWVERTIFSSVSAPDTTSRRVSTDPSRRGVLEAGFQLIDAVARVSEGLCITELARVTDLPKTTAHRLARQLVEVGALERIGDRYVVGDSVLRWGKVRPSGGRLYTAAYLPVRRLGQLSGALTGVIEDSPDGPNVVVHYSRDGVPFTVDPSSTQWHHTAVARLFALGIGKSGMVAYDRGDVMPGLSCVAVSLRLKDHIPAAVAALYFRPDLPPAAASMAIATARTIQRNWALPHSASA</sequence>
<evidence type="ECO:0000313" key="2">
    <source>
        <dbReference type="EMBL" id="QZA09588.1"/>
    </source>
</evidence>
<dbReference type="Proteomes" id="UP000825008">
    <property type="component" value="Chromosome"/>
</dbReference>
<dbReference type="InterPro" id="IPR036390">
    <property type="entry name" value="WH_DNA-bd_sf"/>
</dbReference>
<dbReference type="RefSeq" id="WP_220696408.1">
    <property type="nucleotide sequence ID" value="NZ_CP080997.1"/>
</dbReference>
<dbReference type="GO" id="GO:0003677">
    <property type="term" value="F:DNA binding"/>
    <property type="evidence" value="ECO:0007669"/>
    <property type="project" value="InterPro"/>
</dbReference>
<dbReference type="KEGG" id="mher:K3U94_10390"/>
<dbReference type="GO" id="GO:0006355">
    <property type="term" value="P:regulation of DNA-templated transcription"/>
    <property type="evidence" value="ECO:0007669"/>
    <property type="project" value="InterPro"/>
</dbReference>
<feature type="domain" description="HTH iclR-type" evidence="1">
    <location>
        <begin position="39"/>
        <end position="99"/>
    </location>
</feature>
<name>A0A9X7ZJK6_9MYCO</name>
<organism evidence="2 3">
    <name type="scientific">Mycolicibacter heraklionensis</name>
    <dbReference type="NCBI Taxonomy" id="512402"/>
    <lineage>
        <taxon>Bacteria</taxon>
        <taxon>Bacillati</taxon>
        <taxon>Actinomycetota</taxon>
        <taxon>Actinomycetes</taxon>
        <taxon>Mycobacteriales</taxon>
        <taxon>Mycobacteriaceae</taxon>
        <taxon>Mycolicibacter</taxon>
    </lineage>
</organism>
<dbReference type="Gene3D" id="1.10.10.10">
    <property type="entry name" value="Winged helix-like DNA-binding domain superfamily/Winged helix DNA-binding domain"/>
    <property type="match status" value="1"/>
</dbReference>
<accession>A0A9X7ZJK6</accession>
<dbReference type="SMART" id="SM00346">
    <property type="entry name" value="HTH_ICLR"/>
    <property type="match status" value="1"/>
</dbReference>
<dbReference type="InterPro" id="IPR036388">
    <property type="entry name" value="WH-like_DNA-bd_sf"/>
</dbReference>
<dbReference type="EMBL" id="CP080997">
    <property type="protein sequence ID" value="QZA09588.1"/>
    <property type="molecule type" value="Genomic_DNA"/>
</dbReference>
<evidence type="ECO:0000313" key="3">
    <source>
        <dbReference type="Proteomes" id="UP000825008"/>
    </source>
</evidence>
<gene>
    <name evidence="2" type="ORF">K3U94_10390</name>
</gene>
<dbReference type="SUPFAM" id="SSF46785">
    <property type="entry name" value="Winged helix' DNA-binding domain"/>
    <property type="match status" value="1"/>
</dbReference>
<dbReference type="AlphaFoldDB" id="A0A9X7ZJK6"/>
<dbReference type="Pfam" id="PF09339">
    <property type="entry name" value="HTH_IclR"/>
    <property type="match status" value="1"/>
</dbReference>
<protein>
    <submittedName>
        <fullName evidence="2">Helix-turn-helix domain-containing protein</fullName>
    </submittedName>
</protein>
<proteinExistence type="predicted"/>